<comment type="similarity">
    <text evidence="2">Belongs to the anion exchanger (TC 2.A.31.3) family.</text>
</comment>
<reference evidence="9 10" key="1">
    <citation type="journal article" date="2014" name="Nat. Commun.">
        <title>Klebsormidium flaccidum genome reveals primary factors for plant terrestrial adaptation.</title>
        <authorList>
            <person name="Hori K."/>
            <person name="Maruyama F."/>
            <person name="Fujisawa T."/>
            <person name="Togashi T."/>
            <person name="Yamamoto N."/>
            <person name="Seo M."/>
            <person name="Sato S."/>
            <person name="Yamada T."/>
            <person name="Mori H."/>
            <person name="Tajima N."/>
            <person name="Moriyama T."/>
            <person name="Ikeuchi M."/>
            <person name="Watanabe M."/>
            <person name="Wada H."/>
            <person name="Kobayashi K."/>
            <person name="Saito M."/>
            <person name="Masuda T."/>
            <person name="Sasaki-Sekimoto Y."/>
            <person name="Mashiguchi K."/>
            <person name="Awai K."/>
            <person name="Shimojima M."/>
            <person name="Masuda S."/>
            <person name="Iwai M."/>
            <person name="Nobusawa T."/>
            <person name="Narise T."/>
            <person name="Kondo S."/>
            <person name="Saito H."/>
            <person name="Sato R."/>
            <person name="Murakawa M."/>
            <person name="Ihara Y."/>
            <person name="Oshima-Yamada Y."/>
            <person name="Ohtaka K."/>
            <person name="Satoh M."/>
            <person name="Sonobe K."/>
            <person name="Ishii M."/>
            <person name="Ohtani R."/>
            <person name="Kanamori-Sato M."/>
            <person name="Honoki R."/>
            <person name="Miyazaki D."/>
            <person name="Mochizuki H."/>
            <person name="Umetsu J."/>
            <person name="Higashi K."/>
            <person name="Shibata D."/>
            <person name="Kamiya Y."/>
            <person name="Sato N."/>
            <person name="Nakamura Y."/>
            <person name="Tabata S."/>
            <person name="Ida S."/>
            <person name="Kurokawa K."/>
            <person name="Ohta H."/>
        </authorList>
    </citation>
    <scope>NUCLEOTIDE SEQUENCE [LARGE SCALE GENOMIC DNA]</scope>
    <source>
        <strain evidence="9 10">NIES-2285</strain>
    </source>
</reference>
<sequence>MLHQVKRGPFTISADVSNRLPWYADDWREGLNCGLRILAPATYIFFASAIPALAFGEQLERATDGTLSAVHTLAATGITGVLQAVFGGQPLLIVGVSEPITLIYSYMYSFSKSIDAIGPGLFLAWAGWACIWAALFIAILALSGACQLIGYFTRFSGELFGMLIAILFMQEAIKGWIEEFGRQKGPTAAVGAAQLPEWRLVNGLWGLVLGFGLLFTSMVLRTARGWRFGPAWIRGFLADYGVPIMVAVWSALSFAVKGAPTGVLRRLALPNTWNVKDTWTVAKDLGNLDGAYVAAAIIPGFIIAVLFYFDHNVSSQMAQQEDFNLKKPAAYNYDMLLLAFLTLLCGLIGLPPINGVLPQAPMHTKSLATLKRQINRAALRKRAVRAVDSDGPSETDAEREAKVMETHIPVEVKEQRVTPLLQSALVLACLAITPALRQIPTSVLWGFFAYMALESLPGSQFWDRCLWSFTSRPHRMRLLQKEHPPYLEVVPFRTIVAFTLFQVVYTAAVYGITWIPIAGILFPIPIMLLVPARRFLLPRFFSPGDLRELDAAQYEEAPPLPPELVEERVDGGRQSLDKSAADDDEVQSAEWPGLEIKHHLTQAAMHERGLLHRQRLSENPDRDLRTTRSF</sequence>
<feature type="transmembrane region" description="Helical" evidence="7">
    <location>
        <begin position="37"/>
        <end position="55"/>
    </location>
</feature>
<feature type="transmembrane region" description="Helical" evidence="7">
    <location>
        <begin position="204"/>
        <end position="223"/>
    </location>
</feature>
<feature type="domain" description="Bicarbonate transporter-like transmembrane" evidence="8">
    <location>
        <begin position="409"/>
        <end position="552"/>
    </location>
</feature>
<dbReference type="OMA" id="AQFITIC"/>
<evidence type="ECO:0000256" key="1">
    <source>
        <dbReference type="ARBA" id="ARBA00004141"/>
    </source>
</evidence>
<evidence type="ECO:0000313" key="10">
    <source>
        <dbReference type="Proteomes" id="UP000054558"/>
    </source>
</evidence>
<feature type="transmembrane region" description="Helical" evidence="7">
    <location>
        <begin position="511"/>
        <end position="530"/>
    </location>
</feature>
<dbReference type="GO" id="GO:0005452">
    <property type="term" value="F:solute:inorganic anion antiporter activity"/>
    <property type="evidence" value="ECO:0007669"/>
    <property type="project" value="InterPro"/>
</dbReference>
<dbReference type="GO" id="GO:0005886">
    <property type="term" value="C:plasma membrane"/>
    <property type="evidence" value="ECO:0000318"/>
    <property type="project" value="GO_Central"/>
</dbReference>
<organism evidence="9 10">
    <name type="scientific">Klebsormidium nitens</name>
    <name type="common">Green alga</name>
    <name type="synonym">Ulothrix nitens</name>
    <dbReference type="NCBI Taxonomy" id="105231"/>
    <lineage>
        <taxon>Eukaryota</taxon>
        <taxon>Viridiplantae</taxon>
        <taxon>Streptophyta</taxon>
        <taxon>Klebsormidiophyceae</taxon>
        <taxon>Klebsormidiales</taxon>
        <taxon>Klebsormidiaceae</taxon>
        <taxon>Klebsormidium</taxon>
    </lineage>
</organism>
<dbReference type="GO" id="GO:0022857">
    <property type="term" value="F:transmembrane transporter activity"/>
    <property type="evidence" value="ECO:0000318"/>
    <property type="project" value="GO_Central"/>
</dbReference>
<evidence type="ECO:0000256" key="5">
    <source>
        <dbReference type="ARBA" id="ARBA00023136"/>
    </source>
</evidence>
<feature type="region of interest" description="Disordered" evidence="6">
    <location>
        <begin position="568"/>
        <end position="588"/>
    </location>
</feature>
<dbReference type="GO" id="GO:0006820">
    <property type="term" value="P:monoatomic anion transport"/>
    <property type="evidence" value="ECO:0007669"/>
    <property type="project" value="InterPro"/>
</dbReference>
<dbReference type="GO" id="GO:0050801">
    <property type="term" value="P:monoatomic ion homeostasis"/>
    <property type="evidence" value="ECO:0000318"/>
    <property type="project" value="GO_Central"/>
</dbReference>
<dbReference type="Proteomes" id="UP000054558">
    <property type="component" value="Unassembled WGS sequence"/>
</dbReference>
<evidence type="ECO:0000256" key="3">
    <source>
        <dbReference type="ARBA" id="ARBA00022692"/>
    </source>
</evidence>
<dbReference type="PANTHER" id="PTHR11453">
    <property type="entry name" value="ANION EXCHANGE PROTEIN"/>
    <property type="match status" value="1"/>
</dbReference>
<feature type="domain" description="Bicarbonate transporter-like transmembrane" evidence="8">
    <location>
        <begin position="13"/>
        <end position="182"/>
    </location>
</feature>
<feature type="region of interest" description="Disordered" evidence="6">
    <location>
        <begin position="609"/>
        <end position="630"/>
    </location>
</feature>
<gene>
    <name evidence="9" type="ORF">KFL_003380030</name>
</gene>
<evidence type="ECO:0000259" key="8">
    <source>
        <dbReference type="Pfam" id="PF00955"/>
    </source>
</evidence>
<keyword evidence="4 7" id="KW-1133">Transmembrane helix</keyword>
<comment type="subcellular location">
    <subcellularLocation>
        <location evidence="1">Membrane</location>
        <topology evidence="1">Multi-pass membrane protein</topology>
    </subcellularLocation>
</comment>
<feature type="transmembrane region" description="Helical" evidence="7">
    <location>
        <begin position="67"/>
        <end position="86"/>
    </location>
</feature>
<feature type="transmembrane region" description="Helical" evidence="7">
    <location>
        <begin position="330"/>
        <end position="353"/>
    </location>
</feature>
<name>A0A1Y1IGD3_KLENI</name>
<evidence type="ECO:0000256" key="6">
    <source>
        <dbReference type="SAM" id="MobiDB-lite"/>
    </source>
</evidence>
<evidence type="ECO:0000256" key="7">
    <source>
        <dbReference type="SAM" id="Phobius"/>
    </source>
</evidence>
<feature type="compositionally biased region" description="Basic and acidic residues" evidence="6">
    <location>
        <begin position="568"/>
        <end position="581"/>
    </location>
</feature>
<evidence type="ECO:0000256" key="2">
    <source>
        <dbReference type="ARBA" id="ARBA00006262"/>
    </source>
</evidence>
<accession>A0A1Y1IGD3</accession>
<dbReference type="InterPro" id="IPR003020">
    <property type="entry name" value="HCO3_transpt_euk"/>
</dbReference>
<dbReference type="OrthoDB" id="1735926at2759"/>
<keyword evidence="5 7" id="KW-0472">Membrane</keyword>
<keyword evidence="10" id="KW-1185">Reference proteome</keyword>
<feature type="transmembrane region" description="Helical" evidence="7">
    <location>
        <begin position="235"/>
        <end position="256"/>
    </location>
</feature>
<evidence type="ECO:0000256" key="4">
    <source>
        <dbReference type="ARBA" id="ARBA00022989"/>
    </source>
</evidence>
<feature type="transmembrane region" description="Helical" evidence="7">
    <location>
        <begin position="122"/>
        <end position="152"/>
    </location>
</feature>
<feature type="transmembrane region" description="Helical" evidence="7">
    <location>
        <begin position="290"/>
        <end position="309"/>
    </location>
</feature>
<keyword evidence="3 7" id="KW-0812">Transmembrane</keyword>
<feature type="domain" description="Bicarbonate transporter-like transmembrane" evidence="8">
    <location>
        <begin position="204"/>
        <end position="374"/>
    </location>
</feature>
<proteinExistence type="inferred from homology"/>
<evidence type="ECO:0000313" key="9">
    <source>
        <dbReference type="EMBL" id="GAQ87198.1"/>
    </source>
</evidence>
<dbReference type="InterPro" id="IPR011531">
    <property type="entry name" value="HCO3_transpt-like_TM_dom"/>
</dbReference>
<dbReference type="STRING" id="105231.A0A1Y1IGD3"/>
<dbReference type="PANTHER" id="PTHR11453:SF82">
    <property type="entry name" value="BORON TRANSPORTER 1"/>
    <property type="match status" value="1"/>
</dbReference>
<protein>
    <submittedName>
        <fullName evidence="9">Anion exchanger family protein</fullName>
    </submittedName>
</protein>
<dbReference type="Gene3D" id="1.10.287.570">
    <property type="entry name" value="Helical hairpin bin"/>
    <property type="match status" value="1"/>
</dbReference>
<dbReference type="AlphaFoldDB" id="A0A1Y1IGD3"/>
<dbReference type="GO" id="GO:0055085">
    <property type="term" value="P:transmembrane transport"/>
    <property type="evidence" value="ECO:0000318"/>
    <property type="project" value="GO_Central"/>
</dbReference>
<dbReference type="EMBL" id="DF237287">
    <property type="protein sequence ID" value="GAQ87198.1"/>
    <property type="molecule type" value="Genomic_DNA"/>
</dbReference>
<dbReference type="Pfam" id="PF00955">
    <property type="entry name" value="HCO3_cotransp"/>
    <property type="match status" value="3"/>
</dbReference>